<sequence length="214" mass="23156">MKFALVIFLTLGLLFAWTLNASAEILFGLSLETGPNDFSATYDSGLASGVSKSPEVLGLNGTLNLLGTHIGLEYTTSDMDAYRFATAGLRIGWELGLDILKVKPFVGYEEYYFKDETLSLGGNSTYSSPVAGLEVTSKFDPWAISGAAYLPLQTRYTNGIVDDDHGDLSYLKLGLSYSPMPLVNLFIQYRSLTADSKVVDLTAKGYTLGAKISL</sequence>
<proteinExistence type="predicted"/>
<evidence type="ECO:0000313" key="1">
    <source>
        <dbReference type="EMBL" id="TCL75230.1"/>
    </source>
</evidence>
<dbReference type="SUPFAM" id="SSF56925">
    <property type="entry name" value="OMPA-like"/>
    <property type="match status" value="1"/>
</dbReference>
<dbReference type="AlphaFoldDB" id="A0A4R1S8J6"/>
<comment type="caution">
    <text evidence="1">The sequence shown here is derived from an EMBL/GenBank/DDBJ whole genome shotgun (WGS) entry which is preliminary data.</text>
</comment>
<dbReference type="RefSeq" id="WP_132012902.1">
    <property type="nucleotide sequence ID" value="NZ_SLUN01000003.1"/>
</dbReference>
<keyword evidence="2" id="KW-1185">Reference proteome</keyword>
<reference evidence="1 2" key="1">
    <citation type="submission" date="2019-03" db="EMBL/GenBank/DDBJ databases">
        <title>Genomic Encyclopedia of Type Strains, Phase IV (KMG-IV): sequencing the most valuable type-strain genomes for metagenomic binning, comparative biology and taxonomic classification.</title>
        <authorList>
            <person name="Goeker M."/>
        </authorList>
    </citation>
    <scope>NUCLEOTIDE SEQUENCE [LARGE SCALE GENOMIC DNA]</scope>
    <source>
        <strain evidence="1 2">LX-B</strain>
    </source>
</reference>
<gene>
    <name evidence="1" type="ORF">EDC14_1003162</name>
</gene>
<dbReference type="Proteomes" id="UP000295008">
    <property type="component" value="Unassembled WGS sequence"/>
</dbReference>
<dbReference type="EMBL" id="SLUN01000003">
    <property type="protein sequence ID" value="TCL75230.1"/>
    <property type="molecule type" value="Genomic_DNA"/>
</dbReference>
<protein>
    <recommendedName>
        <fullName evidence="3">Outer membrane protein with beta-barrel domain</fullName>
    </recommendedName>
</protein>
<organism evidence="1 2">
    <name type="scientific">Hydrogenispora ethanolica</name>
    <dbReference type="NCBI Taxonomy" id="1082276"/>
    <lineage>
        <taxon>Bacteria</taxon>
        <taxon>Bacillati</taxon>
        <taxon>Bacillota</taxon>
        <taxon>Hydrogenispora</taxon>
    </lineage>
</organism>
<dbReference type="InterPro" id="IPR011250">
    <property type="entry name" value="OMP/PagP_B-barrel"/>
</dbReference>
<evidence type="ECO:0008006" key="3">
    <source>
        <dbReference type="Google" id="ProtNLM"/>
    </source>
</evidence>
<name>A0A4R1S8J6_HYDET</name>
<accession>A0A4R1S8J6</accession>
<evidence type="ECO:0000313" key="2">
    <source>
        <dbReference type="Proteomes" id="UP000295008"/>
    </source>
</evidence>